<dbReference type="RefSeq" id="WP_027788371.1">
    <property type="nucleotide sequence ID" value="NZ_BCNU01000023.1"/>
</dbReference>
<dbReference type="InterPro" id="IPR012332">
    <property type="entry name" value="Autotransporter_pectin_lyase_C"/>
</dbReference>
<dbReference type="InterPro" id="IPR036709">
    <property type="entry name" value="Autotransporte_beta_dom_sf"/>
</dbReference>
<organism evidence="4 5">
    <name type="scientific">Burkholderia cepacia</name>
    <name type="common">Pseudomonas cepacia</name>
    <dbReference type="NCBI Taxonomy" id="292"/>
    <lineage>
        <taxon>Bacteria</taxon>
        <taxon>Pseudomonadati</taxon>
        <taxon>Pseudomonadota</taxon>
        <taxon>Betaproteobacteria</taxon>
        <taxon>Burkholderiales</taxon>
        <taxon>Burkholderiaceae</taxon>
        <taxon>Burkholderia</taxon>
        <taxon>Burkholderia cepacia complex</taxon>
    </lineage>
</organism>
<dbReference type="InterPro" id="IPR024973">
    <property type="entry name" value="ESPR"/>
</dbReference>
<dbReference type="Pfam" id="PF18883">
    <property type="entry name" value="AC_1"/>
    <property type="match status" value="1"/>
</dbReference>
<dbReference type="InterPro" id="IPR051551">
    <property type="entry name" value="Autotransporter_adhesion"/>
</dbReference>
<dbReference type="PANTHER" id="PTHR35037">
    <property type="entry name" value="C-TERMINAL REGION OF AIDA-LIKE PROTEIN"/>
    <property type="match status" value="1"/>
</dbReference>
<evidence type="ECO:0000256" key="1">
    <source>
        <dbReference type="ARBA" id="ARBA00023026"/>
    </source>
</evidence>
<dbReference type="InterPro" id="IPR043990">
    <property type="entry name" value="AC_1"/>
</dbReference>
<evidence type="ECO:0000256" key="2">
    <source>
        <dbReference type="SAM" id="MobiDB-lite"/>
    </source>
</evidence>
<reference evidence="5" key="1">
    <citation type="submission" date="2017-09" db="EMBL/GenBank/DDBJ databases">
        <title>FDA dAtabase for Regulatory Grade micrObial Sequences (FDA-ARGOS): Supporting development and validation of Infectious Disease Dx tests.</title>
        <authorList>
            <person name="Minogue T."/>
            <person name="Wolcott M."/>
            <person name="Wasieloski L."/>
            <person name="Aguilar W."/>
            <person name="Moore D."/>
            <person name="Tallon L.J."/>
            <person name="Sadzewicz L."/>
            <person name="Ott S."/>
            <person name="Zhao X."/>
            <person name="Nagaraj S."/>
            <person name="Vavikolanu K."/>
            <person name="Aluvathingal J."/>
            <person name="Nadendla S."/>
            <person name="Sichtig H."/>
        </authorList>
    </citation>
    <scope>NUCLEOTIDE SEQUENCE [LARGE SCALE GENOMIC DNA]</scope>
    <source>
        <strain evidence="5">FDAARGOS_388</strain>
    </source>
</reference>
<dbReference type="Pfam" id="PF13018">
    <property type="entry name" value="ESPR"/>
    <property type="match status" value="1"/>
</dbReference>
<dbReference type="Gene3D" id="2.160.20.20">
    <property type="match status" value="1"/>
</dbReference>
<dbReference type="Proteomes" id="UP000218103">
    <property type="component" value="Chromosome 1"/>
</dbReference>
<dbReference type="InterPro" id="IPR006315">
    <property type="entry name" value="OM_autotransptr_brl_dom"/>
</dbReference>
<proteinExistence type="predicted"/>
<feature type="region of interest" description="Disordered" evidence="2">
    <location>
        <begin position="1398"/>
        <end position="1430"/>
    </location>
</feature>
<sequence length="1757" mass="172454">MNHSFRSIWSETTGCWVAVAETARARGKRSGSPSGAGLRAAHAAARRTPLRAAALGAVLAMLSASSAYASTCGSGAAVASGGTCALGSFSPTVNDNLAGATTVSGGDRVGLTGAWTGATGDMGYTPMPFANTPIISGNPDQPLVSLGGKTQSVGTPDSITGGHTSVATYDSTAFVASNAGSTVVQVYHDVNGDQYVNTRIGTVANSGGTLDVSIGNPANAPAATGNAITIAAKQTDLTYADGTGSTPSVINWNSRNQVWFITGDYLASGGPVGRIELDVPTYAGTFTAFDGSKWTVTDAASLAAYNNFLVRSVQNGALGSQAAYDNAFGQAVTFATQTFEYANNVSPDDKNALPRNYPSAMHGTGANATLHIGKDGQIDFRGANTIDASAAVVAENGAHFVNDGRLSGDFTLVRLLSGASGVNNGVISSGYTSGDNVGTGGTAPPDNFGLDTYVEGSGVYANGTGTTFVNNGVMNVGAWNLDHNRLDLQNYAIAATDGANASNAGTINVGVNATTLDSQVIGGLVAGGSFTNEAGGTIYLGRAAQYDAGTPEAANDVALSTHAYGILLGPSGTANNLGTIVIGSQTQNGAAMASINSSSGTLTNAGSIVVNGAAPGTPLANVGMLAANTAATVTNTGTITLNGVNGIGIMVVGTGTNATAATSTGTINVAGGLDPASGTRNYGVWAEGPHAKATLDGALNLTGTGAIGVHARSGATIDVGANAVPAFMSGTSQIGFYAYGAGSKINVAAQHLSVDTDDSTLFRVAGGAAYTGASAAGTLTTDVNGRRAHGVLATDAGTVLSTGNAIYNVNGASGIAIGVEGGAQGTIDAGATINLNAAGAIAGVVDGQAHDLAGANAGAPVATTLTNDAAVTSSTAGVTGFVAQNLGTLENRDSVLLTGAGSTGVVVGTLGTVNNASTIRVSNGTGALVQGASATLANAGSIEADDGVAGVRLTGAGASVALSGTGTVIANGSADGVLIDSTVSGGGIAAGATSIAAGGSGSGIHNLGTNTTIALSGTQVTTTGGGANGIVSTGGGARIAADAATVVRTAGSNALGVHVTGADSTLAATGTTVATTGAGAHAIVMDGGATALLSAAKIAASGSLADGIVARNGGRIGDTGSTIASAAGNGATADSGGVLALTGTTLKGAAAGVLTSDTLANGATSSVLVDGGSVTSATGPAFAARGGTADIAVRNGTVVTAGNGTLLDLSNGTNATFTASAVNLAGDIVSDASSTGNVLLANGTTLTGKIDPVALTVDPTSTWRMTGSSVLSSLNNAGLVGFAAPTGSPTLAGSYKTLTTGSYVGNGGTIALNTFLGADASPTDRVIVNGGTASGTTGLKIANTAGTGAQTKGDGIPVVVTTNGGTTTASAFQLAGPVQAGAYEYRLYRGGQGDANGWYLRSQLDPSDPGDPIHPSGGGDGGGNGNGNGSGGTLAYRPGVAGYALTPLLNADYGFSTLGKLHERVGDIANLDKQQPGNRDGVWGRIGGQSLDANAGRFAADERTFFAQFGKDWTLDQAPNGAGSTHAGVTASIGVSNASFSDMARADTANLSTSTGSVEMHAQSVGGYWTKYLSDGTYFDSVGQVTHYGNRYRDSYGNEASQNGFGVALSQEVGKPFAIGGLPVAVEPQAQLMYQYLKLNGFNDNVSAVSGTTTNALRGRVGVRIFRPNLQSGSGGSAATPYFTADVLHDFLSPGQTVVGGTPFATHLGRTWYELGVGVTASFGKSGELYANAKIARNIGGDYRRGIVGQVGYRYSW</sequence>
<accession>A0ABM6NUE3</accession>
<dbReference type="InterPro" id="IPR005546">
    <property type="entry name" value="Autotransporte_beta"/>
</dbReference>
<dbReference type="PANTHER" id="PTHR35037:SF3">
    <property type="entry name" value="C-TERMINAL REGION OF AIDA-LIKE PROTEIN"/>
    <property type="match status" value="1"/>
</dbReference>
<dbReference type="SMART" id="SM00869">
    <property type="entry name" value="Autotransporter"/>
    <property type="match status" value="1"/>
</dbReference>
<dbReference type="InterPro" id="IPR011050">
    <property type="entry name" value="Pectin_lyase_fold/virulence"/>
</dbReference>
<keyword evidence="5" id="KW-1185">Reference proteome</keyword>
<feature type="domain" description="Autotransporter" evidence="3">
    <location>
        <begin position="1475"/>
        <end position="1757"/>
    </location>
</feature>
<evidence type="ECO:0000259" key="3">
    <source>
        <dbReference type="PROSITE" id="PS51208"/>
    </source>
</evidence>
<gene>
    <name evidence="4" type="ORF">CO711_11660</name>
</gene>
<evidence type="ECO:0000313" key="4">
    <source>
        <dbReference type="EMBL" id="ATF78021.1"/>
    </source>
</evidence>
<dbReference type="EMBL" id="CP023518">
    <property type="protein sequence ID" value="ATF78021.1"/>
    <property type="molecule type" value="Genomic_DNA"/>
</dbReference>
<dbReference type="NCBIfam" id="TIGR01414">
    <property type="entry name" value="autotrans_barl"/>
    <property type="match status" value="1"/>
</dbReference>
<name>A0ABM6NUE3_BURCE</name>
<dbReference type="CDD" id="cd01344">
    <property type="entry name" value="PL2_Passenger_AT"/>
    <property type="match status" value="1"/>
</dbReference>
<dbReference type="SUPFAM" id="SSF103515">
    <property type="entry name" value="Autotransporter"/>
    <property type="match status" value="1"/>
</dbReference>
<evidence type="ECO:0000313" key="5">
    <source>
        <dbReference type="Proteomes" id="UP000218103"/>
    </source>
</evidence>
<protein>
    <submittedName>
        <fullName evidence="4">Outer membrane autotransporter barrel domain-containing protein</fullName>
    </submittedName>
</protein>
<keyword evidence="1" id="KW-0843">Virulence</keyword>
<dbReference type="PROSITE" id="PS51208">
    <property type="entry name" value="AUTOTRANSPORTER"/>
    <property type="match status" value="1"/>
</dbReference>
<feature type="compositionally biased region" description="Gly residues" evidence="2">
    <location>
        <begin position="1416"/>
        <end position="1430"/>
    </location>
</feature>
<dbReference type="SUPFAM" id="SSF51126">
    <property type="entry name" value="Pectin lyase-like"/>
    <property type="match status" value="1"/>
</dbReference>
<dbReference type="Gene3D" id="2.40.128.130">
    <property type="entry name" value="Autotransporter beta-domain"/>
    <property type="match status" value="1"/>
</dbReference>